<reference evidence="2 3" key="1">
    <citation type="submission" date="2017-04" db="EMBL/GenBank/DDBJ databases">
        <title>The genome sequence of Parageobacillus galactosidasius DSM 18751.</title>
        <authorList>
            <person name="Ramaloko W.T."/>
            <person name="Koen N."/>
            <person name="Polliack S."/>
            <person name="Aliyu H."/>
            <person name="Lebre P."/>
            <person name="Mohr T."/>
            <person name="Oswald F."/>
            <person name="Zwick M."/>
            <person name="Neumann A."/>
            <person name="Syldatk C."/>
            <person name="Cowan D."/>
            <person name="De Maayer P."/>
        </authorList>
    </citation>
    <scope>NUCLEOTIDE SEQUENCE [LARGE SCALE GENOMIC DNA]</scope>
    <source>
        <strain evidence="2 3">DSM 18751</strain>
    </source>
</reference>
<gene>
    <name evidence="2" type="ORF">B9L23_09925</name>
</gene>
<sequence>MRNEQSFTDQMTHCIKVTKVYDWVKLMSEIKIEEKICMDQQKTFTDMICCEFRVPCSKTTPSTLWTKAGIESISGTLSIEYTSGCGNPLVLIINGKTAASLSQGQSFCTTIVDLQSVELLCQSNPTVSGFCIGEFKIVLHFQPAVDELDLKNVKCFLSDCHGRPLHISDPRSLICEEISDERKSTQVTLSDGKVQTLNKVVVQKKGFITIQLFNKTGNLCKTCTVPFSEIETILLCAPPGTKLECKILHFDCEAYAIPPIDRCNPFVEIVIIISICQSVKTTAETIMEVKGILCEKAREGNSKLITHLFPLT</sequence>
<keyword evidence="3" id="KW-1185">Reference proteome</keyword>
<dbReference type="AlphaFoldDB" id="A0A226QI42"/>
<dbReference type="Proteomes" id="UP000198394">
    <property type="component" value="Unassembled WGS sequence"/>
</dbReference>
<dbReference type="InterPro" id="IPR025055">
    <property type="entry name" value="Ena_core"/>
</dbReference>
<proteinExistence type="predicted"/>
<dbReference type="Pfam" id="PF13157">
    <property type="entry name" value="Enas"/>
    <property type="match status" value="1"/>
</dbReference>
<dbReference type="EMBL" id="NDYL01000002">
    <property type="protein sequence ID" value="OXB91654.1"/>
    <property type="molecule type" value="Genomic_DNA"/>
</dbReference>
<comment type="caution">
    <text evidence="2">The sequence shown here is derived from an EMBL/GenBank/DDBJ whole genome shotgun (WGS) entry which is preliminary data.</text>
</comment>
<protein>
    <submittedName>
        <fullName evidence="2">DUF3992 domain-containing protein</fullName>
    </submittedName>
</protein>
<evidence type="ECO:0000313" key="3">
    <source>
        <dbReference type="Proteomes" id="UP000198394"/>
    </source>
</evidence>
<accession>A0A226QI42</accession>
<evidence type="ECO:0000259" key="1">
    <source>
        <dbReference type="Pfam" id="PF13157"/>
    </source>
</evidence>
<organism evidence="2 3">
    <name type="scientific">Parageobacillus galactosidasius</name>
    <dbReference type="NCBI Taxonomy" id="883812"/>
    <lineage>
        <taxon>Bacteria</taxon>
        <taxon>Bacillati</taxon>
        <taxon>Bacillota</taxon>
        <taxon>Bacilli</taxon>
        <taxon>Bacillales</taxon>
        <taxon>Anoxybacillaceae</taxon>
        <taxon>Parageobacillus</taxon>
    </lineage>
</organism>
<feature type="domain" description="Endospore appendages core" evidence="1">
    <location>
        <begin position="36"/>
        <end position="142"/>
    </location>
</feature>
<name>A0A226QI42_9BACL</name>
<evidence type="ECO:0000313" key="2">
    <source>
        <dbReference type="EMBL" id="OXB91654.1"/>
    </source>
</evidence>
<dbReference type="RefSeq" id="WP_062754204.1">
    <property type="nucleotide sequence ID" value="NZ_NDYL01000002.1"/>
</dbReference>